<name>A0AA37RVP2_9GAMM</name>
<feature type="transmembrane region" description="Helical" evidence="1">
    <location>
        <begin position="79"/>
        <end position="100"/>
    </location>
</feature>
<evidence type="ECO:0000313" key="4">
    <source>
        <dbReference type="Proteomes" id="UP001161422"/>
    </source>
</evidence>
<keyword evidence="4" id="KW-1185">Reference proteome</keyword>
<dbReference type="PANTHER" id="PTHR42208:SF1">
    <property type="entry name" value="HEAVY METAL TRANSPORTER"/>
    <property type="match status" value="1"/>
</dbReference>
<proteinExistence type="predicted"/>
<keyword evidence="1" id="KW-0812">Transmembrane</keyword>
<evidence type="ECO:0000259" key="2">
    <source>
        <dbReference type="Pfam" id="PF13386"/>
    </source>
</evidence>
<dbReference type="Proteomes" id="UP001161422">
    <property type="component" value="Unassembled WGS sequence"/>
</dbReference>
<keyword evidence="1" id="KW-0472">Membrane</keyword>
<feature type="transmembrane region" description="Helical" evidence="1">
    <location>
        <begin position="6"/>
        <end position="33"/>
    </location>
</feature>
<evidence type="ECO:0000256" key="1">
    <source>
        <dbReference type="SAM" id="Phobius"/>
    </source>
</evidence>
<reference evidence="3" key="1">
    <citation type="journal article" date="2014" name="Int. J. Syst. Evol. Microbiol.">
        <title>Complete genome sequence of Corynebacterium casei LMG S-19264T (=DSM 44701T), isolated from a smear-ripened cheese.</title>
        <authorList>
            <consortium name="US DOE Joint Genome Institute (JGI-PGF)"/>
            <person name="Walter F."/>
            <person name="Albersmeier A."/>
            <person name="Kalinowski J."/>
            <person name="Ruckert C."/>
        </authorList>
    </citation>
    <scope>NUCLEOTIDE SEQUENCE</scope>
    <source>
        <strain evidence="3">NBRC 101628</strain>
    </source>
</reference>
<feature type="transmembrane region" description="Helical" evidence="1">
    <location>
        <begin position="200"/>
        <end position="220"/>
    </location>
</feature>
<dbReference type="EMBL" id="BSNC01000004">
    <property type="protein sequence ID" value="GLP96091.1"/>
    <property type="molecule type" value="Genomic_DNA"/>
</dbReference>
<feature type="transmembrane region" description="Helical" evidence="1">
    <location>
        <begin position="135"/>
        <end position="158"/>
    </location>
</feature>
<feature type="domain" description="Urease accessory protein UreH-like transmembrane" evidence="2">
    <location>
        <begin position="8"/>
        <end position="213"/>
    </location>
</feature>
<dbReference type="PANTHER" id="PTHR42208">
    <property type="entry name" value="HEAVY METAL TRANSPORTER-RELATED"/>
    <property type="match status" value="1"/>
</dbReference>
<keyword evidence="1" id="KW-1133">Transmembrane helix</keyword>
<organism evidence="3 4">
    <name type="scientific">Paraferrimonas sedimenticola</name>
    <dbReference type="NCBI Taxonomy" id="375674"/>
    <lineage>
        <taxon>Bacteria</taxon>
        <taxon>Pseudomonadati</taxon>
        <taxon>Pseudomonadota</taxon>
        <taxon>Gammaproteobacteria</taxon>
        <taxon>Alteromonadales</taxon>
        <taxon>Ferrimonadaceae</taxon>
        <taxon>Paraferrimonas</taxon>
    </lineage>
</organism>
<comment type="caution">
    <text evidence="3">The sequence shown here is derived from an EMBL/GenBank/DDBJ whole genome shotgun (WGS) entry which is preliminary data.</text>
</comment>
<protein>
    <submittedName>
        <fullName evidence="3">Cytochrome biogenesis protein</fullName>
    </submittedName>
</protein>
<sequence>MTEITPWAALLVGLMGGGHCLGMCGGLMAAMSLSASSNSSKKSLILGYNLGRITSYMIAGAIVGGVVASIAQVTDASNGLLWLRFVAAALMIVTGLYIAGINQWLTVTEKAGKQLWAQIQPLAKRLLPVANPLQAYMAGIVWGWLPCGLVYSMLTWAIASGSAAQGATLMAAFGLGTLPALLLVGVAAKKLEHWLKHKGVRLVSGLLLIAYGVQTFVIGLQQLS</sequence>
<accession>A0AA37RVP2</accession>
<dbReference type="Pfam" id="PF13386">
    <property type="entry name" value="DsbD_2"/>
    <property type="match status" value="1"/>
</dbReference>
<gene>
    <name evidence="3" type="ORF">GCM10007895_13970</name>
</gene>
<feature type="transmembrane region" description="Helical" evidence="1">
    <location>
        <begin position="164"/>
        <end position="188"/>
    </location>
</feature>
<reference evidence="3" key="2">
    <citation type="submission" date="2023-01" db="EMBL/GenBank/DDBJ databases">
        <title>Draft genome sequence of Paraferrimonas sedimenticola strain NBRC 101628.</title>
        <authorList>
            <person name="Sun Q."/>
            <person name="Mori K."/>
        </authorList>
    </citation>
    <scope>NUCLEOTIDE SEQUENCE</scope>
    <source>
        <strain evidence="3">NBRC 101628</strain>
    </source>
</reference>
<dbReference type="RefSeq" id="WP_095506907.1">
    <property type="nucleotide sequence ID" value="NZ_BSNC01000004.1"/>
</dbReference>
<dbReference type="InterPro" id="IPR039447">
    <property type="entry name" value="UreH-like_TM_dom"/>
</dbReference>
<feature type="transmembrane region" description="Helical" evidence="1">
    <location>
        <begin position="53"/>
        <end position="73"/>
    </location>
</feature>
<dbReference type="AlphaFoldDB" id="A0AA37RVP2"/>
<evidence type="ECO:0000313" key="3">
    <source>
        <dbReference type="EMBL" id="GLP96091.1"/>
    </source>
</evidence>